<proteinExistence type="predicted"/>
<name>A0A023WM94_STUST</name>
<dbReference type="SUPFAM" id="SSF53850">
    <property type="entry name" value="Periplasmic binding protein-like II"/>
    <property type="match status" value="1"/>
</dbReference>
<evidence type="ECO:0000313" key="3">
    <source>
        <dbReference type="EMBL" id="AHY41066.1"/>
    </source>
</evidence>
<organism evidence="3 4">
    <name type="scientific">Stutzerimonas stutzeri</name>
    <name type="common">Pseudomonas stutzeri</name>
    <dbReference type="NCBI Taxonomy" id="316"/>
    <lineage>
        <taxon>Bacteria</taxon>
        <taxon>Pseudomonadati</taxon>
        <taxon>Pseudomonadota</taxon>
        <taxon>Gammaproteobacteria</taxon>
        <taxon>Pseudomonadales</taxon>
        <taxon>Pseudomonadaceae</taxon>
        <taxon>Stutzerimonas</taxon>
    </lineage>
</organism>
<dbReference type="Pfam" id="PF00497">
    <property type="entry name" value="SBP_bac_3"/>
    <property type="match status" value="1"/>
</dbReference>
<feature type="chain" id="PRO_5001524749" evidence="1">
    <location>
        <begin position="20"/>
        <end position="248"/>
    </location>
</feature>
<dbReference type="PANTHER" id="PTHR38834:SF3">
    <property type="entry name" value="SOLUTE-BINDING PROTEIN FAMILY 3_N-TERMINAL DOMAIN-CONTAINING PROTEIN"/>
    <property type="match status" value="1"/>
</dbReference>
<dbReference type="AlphaFoldDB" id="A0A023WM94"/>
<evidence type="ECO:0000259" key="2">
    <source>
        <dbReference type="SMART" id="SM00062"/>
    </source>
</evidence>
<feature type="domain" description="Solute-binding protein family 3/N-terminal" evidence="2">
    <location>
        <begin position="26"/>
        <end position="248"/>
    </location>
</feature>
<dbReference type="EMBL" id="CP007509">
    <property type="protein sequence ID" value="AHY41066.1"/>
    <property type="molecule type" value="Genomic_DNA"/>
</dbReference>
<evidence type="ECO:0000313" key="4">
    <source>
        <dbReference type="Proteomes" id="UP000025238"/>
    </source>
</evidence>
<dbReference type="PATRIC" id="fig|316.97.peg.164"/>
<dbReference type="OrthoDB" id="8587856at2"/>
<dbReference type="Gene3D" id="3.40.190.10">
    <property type="entry name" value="Periplasmic binding protein-like II"/>
    <property type="match status" value="2"/>
</dbReference>
<reference evidence="3 4" key="1">
    <citation type="submission" date="2014-03" db="EMBL/GenBank/DDBJ databases">
        <title>Complete genome sequence of Pseudomonas stutzeri 19SMN4.</title>
        <authorList>
            <person name="Brunet-Galmes I."/>
            <person name="Nogales B."/>
            <person name="Busquets A."/>
            <person name="Pena A."/>
            <person name="Gomila M."/>
            <person name="Garcia-Valdes E."/>
            <person name="Lalucat J."/>
            <person name="Bennasar A."/>
            <person name="Bosch R."/>
        </authorList>
    </citation>
    <scope>NUCLEOTIDE SEQUENCE [LARGE SCALE GENOMIC DNA]</scope>
    <source>
        <strain evidence="3 4">19SMN4</strain>
    </source>
</reference>
<feature type="signal peptide" evidence="1">
    <location>
        <begin position="1"/>
        <end position="19"/>
    </location>
</feature>
<gene>
    <name evidence="3" type="ORF">UIB01_00805</name>
</gene>
<dbReference type="PANTHER" id="PTHR38834">
    <property type="entry name" value="PERIPLASMIC SUBSTRATE BINDING PROTEIN FAMILY 3"/>
    <property type="match status" value="1"/>
</dbReference>
<accession>A0A023WM94</accession>
<keyword evidence="1" id="KW-0732">Signal</keyword>
<sequence>MLKRILAVIALLLCSHAHAGLPDDYRVVLLTENFPPFNMAEDNKNYAADGKIHGINADIVREMFRRAKIRYELSLRFPWDRIYKQVLEQPDQGLFSTTFTAERESQFKWVGPLASISWVLLAPADSPLRLSGLDEARNLRIGAYKNDAVSQHLESKGLAPINSLRDQENVGKLLRGQIDVWATADPVGPYLAKQEGVTGLKPVLRFNEARLFLALNRATPDEVVERLQRALDAMRADGTVDALLRRYL</sequence>
<evidence type="ECO:0000256" key="1">
    <source>
        <dbReference type="SAM" id="SignalP"/>
    </source>
</evidence>
<dbReference type="InterPro" id="IPR001638">
    <property type="entry name" value="Solute-binding_3/MltF_N"/>
</dbReference>
<dbReference type="SMART" id="SM00062">
    <property type="entry name" value="PBPb"/>
    <property type="match status" value="1"/>
</dbReference>
<protein>
    <submittedName>
        <fullName evidence="3">Amino acid ABC transporter substrate-binding protein</fullName>
    </submittedName>
</protein>
<dbReference type="Proteomes" id="UP000025238">
    <property type="component" value="Chromosome"/>
</dbReference>
<dbReference type="KEGG" id="pstu:UIB01_00805"/>